<feature type="region of interest" description="Disordered" evidence="1">
    <location>
        <begin position="1"/>
        <end position="22"/>
    </location>
</feature>
<sequence>MAGPFFVWKPGPAGPGIPPENQVKGWGRQAPGVEILRQQNTTPSPLDLGWRGLHYRLMGGAIPGPGPCLTASGKAFCGSRGFFSKKPPGRTRRGETPIPAPQGQAHESRKRPRGEGGGATRADARRGGPQGRRSPERSKAKRRGPRAPGAHRPNGRTTEEGRAPKILRRARLHPRFGAVPLVLELTRYNWH</sequence>
<reference evidence="2" key="2">
    <citation type="submission" date="2015-07" db="EMBL/GenBank/DDBJ databases">
        <title>Plasmids, circular viruses and viroids from rat gut.</title>
        <authorList>
            <person name="Jorgensen T.J."/>
            <person name="Hansen M.A."/>
            <person name="Xu Z."/>
            <person name="Tabak M.A."/>
            <person name="Sorensen S.J."/>
            <person name="Hansen L.H."/>
        </authorList>
    </citation>
    <scope>NUCLEOTIDE SEQUENCE</scope>
    <source>
        <plasmid evidence="2">pRGFK1060</plasmid>
    </source>
</reference>
<dbReference type="AlphaFoldDB" id="A0A0H5QKM3"/>
<feature type="compositionally biased region" description="Low complexity" evidence="1">
    <location>
        <begin position="146"/>
        <end position="156"/>
    </location>
</feature>
<evidence type="ECO:0000313" key="2">
    <source>
        <dbReference type="EMBL" id="CRY96332.1"/>
    </source>
</evidence>
<accession>A0A0H5QKM3</accession>
<keyword evidence="2" id="KW-0614">Plasmid</keyword>
<organism evidence="2">
    <name type="scientific">uncultured prokaryote</name>
    <dbReference type="NCBI Taxonomy" id="198431"/>
    <lineage>
        <taxon>unclassified sequences</taxon>
        <taxon>environmental samples</taxon>
    </lineage>
</organism>
<dbReference type="EMBL" id="LN853641">
    <property type="protein sequence ID" value="CRY96332.1"/>
    <property type="molecule type" value="Genomic_DNA"/>
</dbReference>
<reference evidence="2" key="1">
    <citation type="submission" date="2015-06" db="EMBL/GenBank/DDBJ databases">
        <authorList>
            <person name="Joergensen T."/>
        </authorList>
    </citation>
    <scope>NUCLEOTIDE SEQUENCE</scope>
    <source>
        <plasmid evidence="2">pRGFK1060</plasmid>
    </source>
</reference>
<evidence type="ECO:0000256" key="1">
    <source>
        <dbReference type="SAM" id="MobiDB-lite"/>
    </source>
</evidence>
<protein>
    <submittedName>
        <fullName evidence="2">Uncharacterized protein</fullName>
    </submittedName>
</protein>
<name>A0A0H5QKM3_9ZZZZ</name>
<geneLocation type="plasmid" evidence="2">
    <name>pRGFK1060</name>
</geneLocation>
<proteinExistence type="predicted"/>
<feature type="region of interest" description="Disordered" evidence="1">
    <location>
        <begin position="80"/>
        <end position="167"/>
    </location>
</feature>